<feature type="compositionally biased region" description="Low complexity" evidence="10">
    <location>
        <begin position="36"/>
        <end position="48"/>
    </location>
</feature>
<dbReference type="InterPro" id="IPR013083">
    <property type="entry name" value="Znf_RING/FYVE/PHD"/>
</dbReference>
<comment type="catalytic activity">
    <reaction evidence="1">
        <text>[E2 ubiquitin-conjugating enzyme]-S-ubiquitinyl-L-cysteine + [acceptor protein]-L-lysine = [E2 ubiquitin-conjugating enzyme]-L-cysteine + [acceptor protein]-N(6)-ubiquitinyl-L-lysine.</text>
        <dbReference type="EC" id="2.3.2.31"/>
    </reaction>
</comment>
<evidence type="ECO:0000256" key="6">
    <source>
        <dbReference type="ARBA" id="ARBA00022771"/>
    </source>
</evidence>
<dbReference type="RefSeq" id="XP_001831456.2">
    <property type="nucleotide sequence ID" value="XM_001831404.2"/>
</dbReference>
<feature type="compositionally biased region" description="Polar residues" evidence="10">
    <location>
        <begin position="490"/>
        <end position="500"/>
    </location>
</feature>
<dbReference type="OMA" id="MSECACC"/>
<evidence type="ECO:0000256" key="4">
    <source>
        <dbReference type="ARBA" id="ARBA00022723"/>
    </source>
</evidence>
<evidence type="ECO:0000313" key="13">
    <source>
        <dbReference type="EMBL" id="EAU90619.2"/>
    </source>
</evidence>
<dbReference type="InterPro" id="IPR001841">
    <property type="entry name" value="Znf_RING"/>
</dbReference>
<dbReference type="InterPro" id="IPR017907">
    <property type="entry name" value="Znf_RING_CS"/>
</dbReference>
<dbReference type="GO" id="GO:0008270">
    <property type="term" value="F:zinc ion binding"/>
    <property type="evidence" value="ECO:0007669"/>
    <property type="project" value="UniProtKB-KW"/>
</dbReference>
<feature type="compositionally biased region" description="Polar residues" evidence="10">
    <location>
        <begin position="311"/>
        <end position="326"/>
    </location>
</feature>
<dbReference type="SMART" id="SM00647">
    <property type="entry name" value="IBR"/>
    <property type="match status" value="2"/>
</dbReference>
<dbReference type="CDD" id="cd22584">
    <property type="entry name" value="Rcat_RBR_unk"/>
    <property type="match status" value="1"/>
</dbReference>
<feature type="region of interest" description="Disordered" evidence="10">
    <location>
        <begin position="311"/>
        <end position="446"/>
    </location>
</feature>
<dbReference type="InterPro" id="IPR018957">
    <property type="entry name" value="Znf_C3HC4_RING-type"/>
</dbReference>
<dbReference type="PROSITE" id="PS50089">
    <property type="entry name" value="ZF_RING_2"/>
    <property type="match status" value="1"/>
</dbReference>
<keyword evidence="5" id="KW-0677">Repeat</keyword>
<dbReference type="AlphaFoldDB" id="A8N9C8"/>
<dbReference type="InterPro" id="IPR044066">
    <property type="entry name" value="TRIAD_supradom"/>
</dbReference>
<feature type="domain" description="RING-type" evidence="11">
    <location>
        <begin position="667"/>
        <end position="714"/>
    </location>
</feature>
<feature type="compositionally biased region" description="Polar residues" evidence="10">
    <location>
        <begin position="21"/>
        <end position="32"/>
    </location>
</feature>
<dbReference type="GO" id="GO:0016567">
    <property type="term" value="P:protein ubiquitination"/>
    <property type="evidence" value="ECO:0007669"/>
    <property type="project" value="InterPro"/>
</dbReference>
<dbReference type="GeneID" id="6007928"/>
<dbReference type="PROSITE" id="PS51873">
    <property type="entry name" value="TRIAD"/>
    <property type="match status" value="1"/>
</dbReference>
<dbReference type="InterPro" id="IPR002867">
    <property type="entry name" value="IBR_dom"/>
</dbReference>
<evidence type="ECO:0000256" key="2">
    <source>
        <dbReference type="ARBA" id="ARBA00012251"/>
    </source>
</evidence>
<evidence type="ECO:0000256" key="9">
    <source>
        <dbReference type="PROSITE-ProRule" id="PRU00175"/>
    </source>
</evidence>
<dbReference type="PANTHER" id="PTHR11685">
    <property type="entry name" value="RBR FAMILY RING FINGER AND IBR DOMAIN-CONTAINING"/>
    <property type="match status" value="1"/>
</dbReference>
<feature type="compositionally biased region" description="Low complexity" evidence="10">
    <location>
        <begin position="530"/>
        <end position="547"/>
    </location>
</feature>
<feature type="compositionally biased region" description="Acidic residues" evidence="10">
    <location>
        <begin position="1"/>
        <end position="11"/>
    </location>
</feature>
<dbReference type="STRING" id="240176.A8N9C8"/>
<keyword evidence="3" id="KW-0808">Transferase</keyword>
<evidence type="ECO:0000256" key="8">
    <source>
        <dbReference type="ARBA" id="ARBA00022833"/>
    </source>
</evidence>
<evidence type="ECO:0000256" key="1">
    <source>
        <dbReference type="ARBA" id="ARBA00001798"/>
    </source>
</evidence>
<accession>A8N9C8</accession>
<dbReference type="HOGENOM" id="CLU_317826_0_0_1"/>
<dbReference type="GO" id="GO:0061630">
    <property type="term" value="F:ubiquitin protein ligase activity"/>
    <property type="evidence" value="ECO:0007669"/>
    <property type="project" value="UniProtKB-EC"/>
</dbReference>
<organism evidence="13 14">
    <name type="scientific">Coprinopsis cinerea (strain Okayama-7 / 130 / ATCC MYA-4618 / FGSC 9003)</name>
    <name type="common">Inky cap fungus</name>
    <name type="synonym">Hormographiella aspergillata</name>
    <dbReference type="NCBI Taxonomy" id="240176"/>
    <lineage>
        <taxon>Eukaryota</taxon>
        <taxon>Fungi</taxon>
        <taxon>Dikarya</taxon>
        <taxon>Basidiomycota</taxon>
        <taxon>Agaricomycotina</taxon>
        <taxon>Agaricomycetes</taxon>
        <taxon>Agaricomycetidae</taxon>
        <taxon>Agaricales</taxon>
        <taxon>Agaricineae</taxon>
        <taxon>Psathyrellaceae</taxon>
        <taxon>Coprinopsis</taxon>
    </lineage>
</organism>
<evidence type="ECO:0000256" key="7">
    <source>
        <dbReference type="ARBA" id="ARBA00022786"/>
    </source>
</evidence>
<evidence type="ECO:0000256" key="5">
    <source>
        <dbReference type="ARBA" id="ARBA00022737"/>
    </source>
</evidence>
<sequence length="916" mass="100010">MASDDGSDDFEVLGMDDSPQEAPSVSARNDVQQVRPASPLSPALSDLSDLVDEDDFGVIEMASDTQQGSDDASLDAPAALATSGGESPASHSSKADSSTGVVRGLESVDQVCQPMCPLHALLVTQQVLAVRENNKLAPVDTQEQRIRSFLKKEKNFEPLLSLGRTIVPECGHPISEHVDRPLFKTNLKFPIGLTREESVIKGEVNVERISTVLSDNLVGEYAAVFSFTPKLREDSLHATVALVCIKISSAGDEEPSYRYIFLHRGLGSEHEADIEAVTKASTPDGAQFVAELLRQNDSTAFEAHLFGITGPTSTLNAGTPSASLASQPMEEGSDAKPLSFSQEPPPYSEFANSPTTTQGAVTSDDGTGPPPPIYDQVEEPPQPKRRGTVRTPRGPRKSSGQDLSWMLSLQSQPLILSSPPPPPPAAEPEAQTSTSSKANEDGSDARVQVFSEDKLQLLFGPPKGTQRDDNASVVQAKDKGKGKEKEVEELNTSTDSNRSATSRKKYGDFQWQRDLIALSIKPGWEVKPDSPAQQARSRQPRASSSSRPVRKAEAWSPLMLRPELMESATKTPTTPMIDERDDAGSSTSTKGKGKENETTVPSRSSSRAQGDDVASPRASLYRAVRNDFAWQLALASTTLKPSEDYMREREERKKKIQMELGLVPFDCLVCFETIEWEDGARMTGCEHSFCKDCISGHIQSKLDENLFPVVCPVCLADQDRQAKGTVEEPLVLDLDLDEKYQDRFIDLQLAQLSIQIDCPGCKQSMMIAREDYLAEPFIVCPLQFCHARFCRACRVTVYGDTADHACKIDEALDKLMQENGWRYCPGCKTPIQKASGCNHMTCGTPGCSVHFCYTCGESIWDTNSPDSLATCLSQHYSNCAQFDPEPREVPAEVNAAGGAAHRRRRLQAGDRDCLIQ</sequence>
<dbReference type="eggNOG" id="KOG1812">
    <property type="taxonomic scope" value="Eukaryota"/>
</dbReference>
<keyword evidence="14" id="KW-1185">Reference proteome</keyword>
<name>A8N9C8_COPC7</name>
<dbReference type="EC" id="2.3.2.31" evidence="2"/>
<feature type="compositionally biased region" description="Basic residues" evidence="10">
    <location>
        <begin position="383"/>
        <end position="396"/>
    </location>
</feature>
<keyword evidence="8" id="KW-0862">Zinc</keyword>
<dbReference type="InterPro" id="IPR031127">
    <property type="entry name" value="E3_UB_ligase_RBR"/>
</dbReference>
<dbReference type="VEuPathDB" id="FungiDB:CC1G_01003"/>
<dbReference type="EMBL" id="AACS02000007">
    <property type="protein sequence ID" value="EAU90619.2"/>
    <property type="molecule type" value="Genomic_DNA"/>
</dbReference>
<dbReference type="Pfam" id="PF00097">
    <property type="entry name" value="zf-C3HC4"/>
    <property type="match status" value="1"/>
</dbReference>
<keyword evidence="6 9" id="KW-0863">Zinc-finger</keyword>
<dbReference type="SMART" id="SM00184">
    <property type="entry name" value="RING"/>
    <property type="match status" value="2"/>
</dbReference>
<feature type="region of interest" description="Disordered" evidence="10">
    <location>
        <begin position="1"/>
        <end position="100"/>
    </location>
</feature>
<feature type="compositionally biased region" description="Basic and acidic residues" evidence="10">
    <location>
        <begin position="465"/>
        <end position="488"/>
    </location>
</feature>
<feature type="region of interest" description="Disordered" evidence="10">
    <location>
        <begin position="458"/>
        <end position="615"/>
    </location>
</feature>
<feature type="domain" description="RING-type" evidence="12">
    <location>
        <begin position="663"/>
        <end position="883"/>
    </location>
</feature>
<reference evidence="13 14" key="1">
    <citation type="journal article" date="2010" name="Proc. Natl. Acad. Sci. U.S.A.">
        <title>Insights into evolution of multicellular fungi from the assembled chromosomes of the mushroom Coprinopsis cinerea (Coprinus cinereus).</title>
        <authorList>
            <person name="Stajich J.E."/>
            <person name="Wilke S.K."/>
            <person name="Ahren D."/>
            <person name="Au C.H."/>
            <person name="Birren B.W."/>
            <person name="Borodovsky M."/>
            <person name="Burns C."/>
            <person name="Canback B."/>
            <person name="Casselton L.A."/>
            <person name="Cheng C.K."/>
            <person name="Deng J."/>
            <person name="Dietrich F.S."/>
            <person name="Fargo D.C."/>
            <person name="Farman M.L."/>
            <person name="Gathman A.C."/>
            <person name="Goldberg J."/>
            <person name="Guigo R."/>
            <person name="Hoegger P.J."/>
            <person name="Hooker J.B."/>
            <person name="Huggins A."/>
            <person name="James T.Y."/>
            <person name="Kamada T."/>
            <person name="Kilaru S."/>
            <person name="Kodira C."/>
            <person name="Kues U."/>
            <person name="Kupfer D."/>
            <person name="Kwan H.S."/>
            <person name="Lomsadze A."/>
            <person name="Li W."/>
            <person name="Lilly W.W."/>
            <person name="Ma L.J."/>
            <person name="Mackey A.J."/>
            <person name="Manning G."/>
            <person name="Martin F."/>
            <person name="Muraguchi H."/>
            <person name="Natvig D.O."/>
            <person name="Palmerini H."/>
            <person name="Ramesh M.A."/>
            <person name="Rehmeyer C.J."/>
            <person name="Roe B.A."/>
            <person name="Shenoy N."/>
            <person name="Stanke M."/>
            <person name="Ter-Hovhannisyan V."/>
            <person name="Tunlid A."/>
            <person name="Velagapudi R."/>
            <person name="Vision T.J."/>
            <person name="Zeng Q."/>
            <person name="Zolan M.E."/>
            <person name="Pukkila P.J."/>
        </authorList>
    </citation>
    <scope>NUCLEOTIDE SEQUENCE [LARGE SCALE GENOMIC DNA]</scope>
    <source>
        <strain evidence="14">Okayama-7 / 130 / ATCC MYA-4618 / FGSC 9003</strain>
    </source>
</reference>
<feature type="compositionally biased region" description="Low complexity" evidence="10">
    <location>
        <begin position="69"/>
        <end position="98"/>
    </location>
</feature>
<dbReference type="InParanoid" id="A8N9C8"/>
<dbReference type="OrthoDB" id="1431934at2759"/>
<protein>
    <recommendedName>
        <fullName evidence="2">RBR-type E3 ubiquitin transferase</fullName>
        <ecNumber evidence="2">2.3.2.31</ecNumber>
    </recommendedName>
</protein>
<gene>
    <name evidence="13" type="ORF">CC1G_01003</name>
</gene>
<feature type="compositionally biased region" description="Polar residues" evidence="10">
    <location>
        <begin position="350"/>
        <end position="365"/>
    </location>
</feature>
<dbReference type="SUPFAM" id="SSF57850">
    <property type="entry name" value="RING/U-box"/>
    <property type="match status" value="2"/>
</dbReference>
<dbReference type="KEGG" id="cci:CC1G_01003"/>
<proteinExistence type="predicted"/>
<evidence type="ECO:0000256" key="3">
    <source>
        <dbReference type="ARBA" id="ARBA00022679"/>
    </source>
</evidence>
<dbReference type="Gene3D" id="1.20.120.1750">
    <property type="match status" value="1"/>
</dbReference>
<evidence type="ECO:0000313" key="14">
    <source>
        <dbReference type="Proteomes" id="UP000001861"/>
    </source>
</evidence>
<dbReference type="PROSITE" id="PS00518">
    <property type="entry name" value="ZF_RING_1"/>
    <property type="match status" value="1"/>
</dbReference>
<keyword evidence="4" id="KW-0479">Metal-binding</keyword>
<comment type="caution">
    <text evidence="13">The sequence shown here is derived from an EMBL/GenBank/DDBJ whole genome shotgun (WGS) entry which is preliminary data.</text>
</comment>
<keyword evidence="7" id="KW-0833">Ubl conjugation pathway</keyword>
<evidence type="ECO:0000259" key="11">
    <source>
        <dbReference type="PROSITE" id="PS50089"/>
    </source>
</evidence>
<dbReference type="Pfam" id="PF22191">
    <property type="entry name" value="IBR_1"/>
    <property type="match status" value="1"/>
</dbReference>
<dbReference type="Proteomes" id="UP000001861">
    <property type="component" value="Unassembled WGS sequence"/>
</dbReference>
<feature type="compositionally biased region" description="Low complexity" evidence="10">
    <location>
        <begin position="407"/>
        <end position="417"/>
    </location>
</feature>
<dbReference type="Gene3D" id="3.30.40.10">
    <property type="entry name" value="Zinc/RING finger domain, C3HC4 (zinc finger)"/>
    <property type="match status" value="1"/>
</dbReference>
<evidence type="ECO:0000259" key="12">
    <source>
        <dbReference type="PROSITE" id="PS51873"/>
    </source>
</evidence>
<evidence type="ECO:0000256" key="10">
    <source>
        <dbReference type="SAM" id="MobiDB-lite"/>
    </source>
</evidence>
<feature type="compositionally biased region" description="Polar residues" evidence="10">
    <location>
        <begin position="598"/>
        <end position="608"/>
    </location>
</feature>